<evidence type="ECO:0000313" key="2">
    <source>
        <dbReference type="EMBL" id="TRX97795.1"/>
    </source>
</evidence>
<name>A0A553IC72_9PEZI</name>
<keyword evidence="3" id="KW-1185">Reference proteome</keyword>
<dbReference type="Proteomes" id="UP000319160">
    <property type="component" value="Unassembled WGS sequence"/>
</dbReference>
<gene>
    <name evidence="2" type="ORF">FHL15_001550</name>
</gene>
<evidence type="ECO:0000313" key="3">
    <source>
        <dbReference type="Proteomes" id="UP000319160"/>
    </source>
</evidence>
<dbReference type="EMBL" id="VFLP01000005">
    <property type="protein sequence ID" value="TRX97795.1"/>
    <property type="molecule type" value="Genomic_DNA"/>
</dbReference>
<dbReference type="OrthoDB" id="4762097at2759"/>
<evidence type="ECO:0000256" key="1">
    <source>
        <dbReference type="SAM" id="MobiDB-lite"/>
    </source>
</evidence>
<dbReference type="AlphaFoldDB" id="A0A553IC72"/>
<comment type="caution">
    <text evidence="2">The sequence shown here is derived from an EMBL/GenBank/DDBJ whole genome shotgun (WGS) entry which is preliminary data.</text>
</comment>
<protein>
    <submittedName>
        <fullName evidence="2">Uncharacterized protein</fullName>
    </submittedName>
</protein>
<sequence>MANCPHRFTPPPGDVNDSQPAAQEDYQHDEDEPAKPIIAELGAMPQLSSLEEHQQRNVLNTHRVDEHVGHQKLKWTDPHCVAPYNATYAATLGTTDTAGYRTTMEVNNANLSFIGSDDSDTESGAVYVAKSRGVKYYGKVADESSIAAVDDAITICAFVVISFDIVEDKQHYNSLPTSTHYKEVDRDRDRSKRVASTEVFSTSYSGPLRPFQTNKDDTISPLEAATPRYTAL</sequence>
<proteinExistence type="predicted"/>
<feature type="region of interest" description="Disordered" evidence="1">
    <location>
        <begin position="1"/>
        <end position="34"/>
    </location>
</feature>
<accession>A0A553IC72</accession>
<organism evidence="2 3">
    <name type="scientific">Xylaria flabelliformis</name>
    <dbReference type="NCBI Taxonomy" id="2512241"/>
    <lineage>
        <taxon>Eukaryota</taxon>
        <taxon>Fungi</taxon>
        <taxon>Dikarya</taxon>
        <taxon>Ascomycota</taxon>
        <taxon>Pezizomycotina</taxon>
        <taxon>Sordariomycetes</taxon>
        <taxon>Xylariomycetidae</taxon>
        <taxon>Xylariales</taxon>
        <taxon>Xylariaceae</taxon>
        <taxon>Xylaria</taxon>
    </lineage>
</organism>
<reference evidence="3" key="1">
    <citation type="submission" date="2019-06" db="EMBL/GenBank/DDBJ databases">
        <title>Draft genome sequence of the griseofulvin-producing fungus Xylaria cubensis strain G536.</title>
        <authorList>
            <person name="Mead M.E."/>
            <person name="Raja H.A."/>
            <person name="Steenwyk J.L."/>
            <person name="Knowles S.L."/>
            <person name="Oberlies N.H."/>
            <person name="Rokas A."/>
        </authorList>
    </citation>
    <scope>NUCLEOTIDE SEQUENCE [LARGE SCALE GENOMIC DNA]</scope>
    <source>
        <strain evidence="3">G536</strain>
    </source>
</reference>